<comment type="subcellular location">
    <subcellularLocation>
        <location evidence="2">Golgi apparatus membrane</location>
        <topology evidence="2">Single-pass type II membrane protein</topology>
    </subcellularLocation>
</comment>
<comment type="cofactor">
    <cofactor evidence="1">
        <name>Mn(2+)</name>
        <dbReference type="ChEBI" id="CHEBI:29035"/>
    </cofactor>
</comment>
<evidence type="ECO:0000313" key="18">
    <source>
        <dbReference type="EMBL" id="KAG8461260.1"/>
    </source>
</evidence>
<evidence type="ECO:0000256" key="8">
    <source>
        <dbReference type="ARBA" id="ARBA00022723"/>
    </source>
</evidence>
<dbReference type="InterPro" id="IPR052261">
    <property type="entry name" value="Glycosyltransferase_13"/>
</dbReference>
<dbReference type="PROSITE" id="PS51257">
    <property type="entry name" value="PROKAR_LIPOPROTEIN"/>
    <property type="match status" value="1"/>
</dbReference>
<keyword evidence="12 17" id="KW-0472">Membrane</keyword>
<organism evidence="18 19">
    <name type="scientific">Diacronema lutheri</name>
    <name type="common">Unicellular marine alga</name>
    <name type="synonym">Monochrysis lutheri</name>
    <dbReference type="NCBI Taxonomy" id="2081491"/>
    <lineage>
        <taxon>Eukaryota</taxon>
        <taxon>Haptista</taxon>
        <taxon>Haptophyta</taxon>
        <taxon>Pavlovophyceae</taxon>
        <taxon>Pavlovales</taxon>
        <taxon>Pavlovaceae</taxon>
        <taxon>Diacronema</taxon>
    </lineage>
</organism>
<evidence type="ECO:0000256" key="16">
    <source>
        <dbReference type="ARBA" id="ARBA00049421"/>
    </source>
</evidence>
<comment type="caution">
    <text evidence="18">The sequence shown here is derived from an EMBL/GenBank/DDBJ whole genome shotgun (WGS) entry which is preliminary data.</text>
</comment>
<dbReference type="PANTHER" id="PTHR10468">
    <property type="entry name" value="PROTEIN O-LINKED-MANNOSE BETA-1,2-N-ACETYLGLUCOSAMINYLTRANSFERASE 1/ALPHA-1,3-MANNOSYL-GLYCOPROTEIN 2-BETA-N-ACETYLGLUCOSAMINYLTRANSFERASE"/>
    <property type="match status" value="1"/>
</dbReference>
<keyword evidence="8" id="KW-0479">Metal-binding</keyword>
<evidence type="ECO:0000256" key="12">
    <source>
        <dbReference type="ARBA" id="ARBA00023136"/>
    </source>
</evidence>
<keyword evidence="6" id="KW-0808">Transferase</keyword>
<dbReference type="Pfam" id="PF03071">
    <property type="entry name" value="GNT-I"/>
    <property type="match status" value="1"/>
</dbReference>
<keyword evidence="5" id="KW-0328">Glycosyltransferase</keyword>
<name>A0A8J5XLR0_DIALT</name>
<evidence type="ECO:0000256" key="2">
    <source>
        <dbReference type="ARBA" id="ARBA00004323"/>
    </source>
</evidence>
<evidence type="ECO:0000256" key="6">
    <source>
        <dbReference type="ARBA" id="ARBA00022679"/>
    </source>
</evidence>
<reference evidence="18" key="1">
    <citation type="submission" date="2021-05" db="EMBL/GenBank/DDBJ databases">
        <title>The genome of the haptophyte Pavlova lutheri (Diacronema luteri, Pavlovales) - a model for lipid biosynthesis in eukaryotic algae.</title>
        <authorList>
            <person name="Hulatt C.J."/>
            <person name="Posewitz M.C."/>
        </authorList>
    </citation>
    <scope>NUCLEOTIDE SEQUENCE</scope>
    <source>
        <strain evidence="18">NIVA-4/92</strain>
    </source>
</reference>
<evidence type="ECO:0000256" key="5">
    <source>
        <dbReference type="ARBA" id="ARBA00022676"/>
    </source>
</evidence>
<keyword evidence="11" id="KW-0333">Golgi apparatus</keyword>
<comment type="similarity">
    <text evidence="4">Belongs to the glycosyltransferase 13 family.</text>
</comment>
<keyword evidence="13" id="KW-0464">Manganese</keyword>
<dbReference type="GO" id="GO:0003827">
    <property type="term" value="F:alpha-1,3-mannosylglycoprotein 2-beta-N-acetylglucosaminyltransferase activity"/>
    <property type="evidence" value="ECO:0007669"/>
    <property type="project" value="UniProtKB-EC"/>
</dbReference>
<evidence type="ECO:0000256" key="4">
    <source>
        <dbReference type="ARBA" id="ARBA00006492"/>
    </source>
</evidence>
<keyword evidence="7 17" id="KW-0812">Transmembrane</keyword>
<dbReference type="AlphaFoldDB" id="A0A8J5XLR0"/>
<dbReference type="UniPathway" id="UPA00378"/>
<evidence type="ECO:0000256" key="1">
    <source>
        <dbReference type="ARBA" id="ARBA00001936"/>
    </source>
</evidence>
<dbReference type="Gene3D" id="3.90.550.10">
    <property type="entry name" value="Spore Coat Polysaccharide Biosynthesis Protein SpsA, Chain A"/>
    <property type="match status" value="1"/>
</dbReference>
<dbReference type="EC" id="2.4.1.101" evidence="14"/>
<keyword evidence="19" id="KW-1185">Reference proteome</keyword>
<proteinExistence type="inferred from homology"/>
<feature type="transmembrane region" description="Helical" evidence="17">
    <location>
        <begin position="6"/>
        <end position="26"/>
    </location>
</feature>
<dbReference type="Gene3D" id="3.10.180.20">
    <property type="entry name" value="N-Acetylglucosaminyltransferase I, Domain 2"/>
    <property type="match status" value="1"/>
</dbReference>
<dbReference type="PANTHER" id="PTHR10468:SF0">
    <property type="entry name" value="ALPHA-1,3-MANNOSYL-GLYCOPROTEIN 2-BETA-N-ACETYLGLUCOSAMINYLTRANSFERASE"/>
    <property type="match status" value="1"/>
</dbReference>
<accession>A0A8J5XLR0</accession>
<sequence length="484" mass="53048">MRRLQLYLFALIFAVSCLFLLSLGLLNGSLREHRRRVDDGDGADGVAPPVVVSSVDGLTDEEALRRLNAHIAEQGRMIASLARRLDGMARSHALAGLARAESVARGASGGAAPADAVAVPAASHGEASAAMSPPTPPTPHAVVIFAYNRPAYLERALRSVLSRLPAEGGYTVAVSQDGDDPQVAAVVAREGNGKVLHLRHARAEVVLEPKQRRFLGYYCLAQHYGWALSELLGTRRFESVIILEDDIEVAPDFFDYFKAMAPLLEEDPTILTISAFSDNGQPQHVHDPAAVYRSDFFPGLGWLMTRKLWAELGPKWPHSFWDDWLREPANRKGRVSIRPEISRTYTYGVKGVSSGQFSNFLRSMQLAQGGVDWAATDVRWLQRDAYDRIFDAQLAAAAEVAPHALAARGADDCGDQRISYSSHKEFARIAKQLGLMPELKAGVPRTGYRGVVTFRRGACRVFLAPSYDIDPLTHSIVQQARASR</sequence>
<evidence type="ECO:0000313" key="19">
    <source>
        <dbReference type="Proteomes" id="UP000751190"/>
    </source>
</evidence>
<dbReference type="FunFam" id="3.90.550.10:FF:000252">
    <property type="entry name" value="Protein O-linked-mannose beta-1,2-N-acetylglucosaminyltransferase 1"/>
    <property type="match status" value="1"/>
</dbReference>
<evidence type="ECO:0000256" key="9">
    <source>
        <dbReference type="ARBA" id="ARBA00022968"/>
    </source>
</evidence>
<dbReference type="InterPro" id="IPR029044">
    <property type="entry name" value="Nucleotide-diphossugar_trans"/>
</dbReference>
<comment type="catalytic activity">
    <reaction evidence="16">
        <text>N(4)-(alpha-D-Man-(1-&gt;3)-[alpha-D-Man-(1-&gt;3)-[alpha-D-Man-(1-&gt;6)]-alpha-D-Man-(1-&gt;6)]-beta-D-Man-(1-&gt;4)-beta-D-GlcNAc-(1-&gt;4)-beta-D-GlcNAc)-L-asparaginyl-[protein] (N-glucan mannose isomer 5A1,2) + UDP-N-acetyl-alpha-D-glucosamine = N(4)-{beta-D-GlcNAc-(1-&gt;2)-alpha-D-Man-(1-&gt;3)-[alpha-D-Man-(1-&gt;3)-[alpha-D-Man-(1-&gt;6)]-alpha-D-Man-(1-&gt;6)]-beta-D-Man-(1-&gt;4)-beta-D-GlcNAc-(1-&gt;4)-beta-D-GlcNAc}-L-asparaginyl-[protein] + UDP + H(+)</text>
        <dbReference type="Rhea" id="RHEA:11456"/>
        <dbReference type="Rhea" id="RHEA-COMP:14367"/>
        <dbReference type="Rhea" id="RHEA-COMP:14368"/>
        <dbReference type="ChEBI" id="CHEBI:15378"/>
        <dbReference type="ChEBI" id="CHEBI:57705"/>
        <dbReference type="ChEBI" id="CHEBI:58223"/>
        <dbReference type="ChEBI" id="CHEBI:59087"/>
        <dbReference type="ChEBI" id="CHEBI:60625"/>
        <dbReference type="EC" id="2.4.1.101"/>
    </reaction>
</comment>
<evidence type="ECO:0000256" key="17">
    <source>
        <dbReference type="SAM" id="Phobius"/>
    </source>
</evidence>
<protein>
    <recommendedName>
        <fullName evidence="14">alpha-1,3-mannosyl-glycoprotein 2-beta-N-acetylglucosaminyltransferase</fullName>
        <ecNumber evidence="14">2.4.1.101</ecNumber>
    </recommendedName>
    <alternativeName>
        <fullName evidence="15">N-glycosyl-oligosaccharide-glycoprotein N-acetylglucosaminyltransferase I</fullName>
    </alternativeName>
</protein>
<dbReference type="EMBL" id="JAGTXO010000027">
    <property type="protein sequence ID" value="KAG8461260.1"/>
    <property type="molecule type" value="Genomic_DNA"/>
</dbReference>
<evidence type="ECO:0000256" key="13">
    <source>
        <dbReference type="ARBA" id="ARBA00023211"/>
    </source>
</evidence>
<evidence type="ECO:0000256" key="10">
    <source>
        <dbReference type="ARBA" id="ARBA00022989"/>
    </source>
</evidence>
<dbReference type="OrthoDB" id="440755at2759"/>
<keyword evidence="10 17" id="KW-1133">Transmembrane helix</keyword>
<evidence type="ECO:0000256" key="15">
    <source>
        <dbReference type="ARBA" id="ARBA00041712"/>
    </source>
</evidence>
<dbReference type="GO" id="GO:0000139">
    <property type="term" value="C:Golgi membrane"/>
    <property type="evidence" value="ECO:0007669"/>
    <property type="project" value="UniProtKB-SubCell"/>
</dbReference>
<dbReference type="InterPro" id="IPR004139">
    <property type="entry name" value="Glyco_trans_13"/>
</dbReference>
<evidence type="ECO:0000256" key="3">
    <source>
        <dbReference type="ARBA" id="ARBA00004922"/>
    </source>
</evidence>
<keyword evidence="9" id="KW-0735">Signal-anchor</keyword>
<dbReference type="GO" id="GO:0046872">
    <property type="term" value="F:metal ion binding"/>
    <property type="evidence" value="ECO:0007669"/>
    <property type="project" value="UniProtKB-KW"/>
</dbReference>
<evidence type="ECO:0000256" key="11">
    <source>
        <dbReference type="ARBA" id="ARBA00023034"/>
    </source>
</evidence>
<dbReference type="OMA" id="KGYDLSW"/>
<gene>
    <name evidence="18" type="ORF">KFE25_002449</name>
</gene>
<dbReference type="Proteomes" id="UP000751190">
    <property type="component" value="Unassembled WGS sequence"/>
</dbReference>
<dbReference type="SUPFAM" id="SSF53448">
    <property type="entry name" value="Nucleotide-diphospho-sugar transferases"/>
    <property type="match status" value="1"/>
</dbReference>
<evidence type="ECO:0000256" key="14">
    <source>
        <dbReference type="ARBA" id="ARBA00038949"/>
    </source>
</evidence>
<evidence type="ECO:0000256" key="7">
    <source>
        <dbReference type="ARBA" id="ARBA00022692"/>
    </source>
</evidence>
<comment type="pathway">
    <text evidence="3">Protein modification; protein glycosylation.</text>
</comment>